<dbReference type="InterPro" id="IPR011008">
    <property type="entry name" value="Dimeric_a/b-barrel"/>
</dbReference>
<dbReference type="EMBL" id="BMMU01000015">
    <property type="protein sequence ID" value="GGJ44499.1"/>
    <property type="molecule type" value="Genomic_DNA"/>
</dbReference>
<name>A0A917NZQ9_9ACTN</name>
<protein>
    <recommendedName>
        <fullName evidence="1">DUF1330 domain-containing protein</fullName>
    </recommendedName>
</protein>
<dbReference type="AlphaFoldDB" id="A0A917NZQ9"/>
<dbReference type="Gene3D" id="3.30.70.100">
    <property type="match status" value="1"/>
</dbReference>
<proteinExistence type="predicted"/>
<dbReference type="RefSeq" id="WP_189149328.1">
    <property type="nucleotide sequence ID" value="NZ_BAABER010000026.1"/>
</dbReference>
<dbReference type="Proteomes" id="UP000625682">
    <property type="component" value="Unassembled WGS sequence"/>
</dbReference>
<organism evidence="2 3">
    <name type="scientific">Streptomyces lacrimifluminis</name>
    <dbReference type="NCBI Taxonomy" id="1500077"/>
    <lineage>
        <taxon>Bacteria</taxon>
        <taxon>Bacillati</taxon>
        <taxon>Actinomycetota</taxon>
        <taxon>Actinomycetes</taxon>
        <taxon>Kitasatosporales</taxon>
        <taxon>Streptomycetaceae</taxon>
        <taxon>Streptomyces</taxon>
    </lineage>
</organism>
<keyword evidence="3" id="KW-1185">Reference proteome</keyword>
<reference evidence="2" key="1">
    <citation type="journal article" date="2014" name="Int. J. Syst. Evol. Microbiol.">
        <title>Complete genome sequence of Corynebacterium casei LMG S-19264T (=DSM 44701T), isolated from a smear-ripened cheese.</title>
        <authorList>
            <consortium name="US DOE Joint Genome Institute (JGI-PGF)"/>
            <person name="Walter F."/>
            <person name="Albersmeier A."/>
            <person name="Kalinowski J."/>
            <person name="Ruckert C."/>
        </authorList>
    </citation>
    <scope>NUCLEOTIDE SEQUENCE</scope>
    <source>
        <strain evidence="2">CGMCC 4.7272</strain>
    </source>
</reference>
<comment type="caution">
    <text evidence="2">The sequence shown here is derived from an EMBL/GenBank/DDBJ whole genome shotgun (WGS) entry which is preliminary data.</text>
</comment>
<sequence>MLKGYVIVTEIIKDPVGLEAYARVAGATLAASGGSILAIDDGPQQLEGDWQGDRTVVLEFESVEAARAWYESAEYEKAKPLRHAAADTTMVIVAGFEPLAGND</sequence>
<dbReference type="SUPFAM" id="SSF54909">
    <property type="entry name" value="Dimeric alpha+beta barrel"/>
    <property type="match status" value="1"/>
</dbReference>
<dbReference type="Pfam" id="PF07045">
    <property type="entry name" value="DUF1330"/>
    <property type="match status" value="1"/>
</dbReference>
<accession>A0A917NZQ9</accession>
<feature type="domain" description="DUF1330" evidence="1">
    <location>
        <begin position="3"/>
        <end position="96"/>
    </location>
</feature>
<gene>
    <name evidence="2" type="ORF">GCM10012282_46800</name>
</gene>
<dbReference type="InterPro" id="IPR010753">
    <property type="entry name" value="DUF1330"/>
</dbReference>
<dbReference type="PANTHER" id="PTHR41521:SF4">
    <property type="entry name" value="BLR0684 PROTEIN"/>
    <property type="match status" value="1"/>
</dbReference>
<evidence type="ECO:0000313" key="2">
    <source>
        <dbReference type="EMBL" id="GGJ44499.1"/>
    </source>
</evidence>
<dbReference type="PANTHER" id="PTHR41521">
    <property type="match status" value="1"/>
</dbReference>
<evidence type="ECO:0000313" key="3">
    <source>
        <dbReference type="Proteomes" id="UP000625682"/>
    </source>
</evidence>
<reference evidence="2" key="2">
    <citation type="submission" date="2020-09" db="EMBL/GenBank/DDBJ databases">
        <authorList>
            <person name="Sun Q."/>
            <person name="Zhou Y."/>
        </authorList>
    </citation>
    <scope>NUCLEOTIDE SEQUENCE</scope>
    <source>
        <strain evidence="2">CGMCC 4.7272</strain>
    </source>
</reference>
<evidence type="ECO:0000259" key="1">
    <source>
        <dbReference type="Pfam" id="PF07045"/>
    </source>
</evidence>